<dbReference type="EMBL" id="GGEC01080347">
    <property type="protein sequence ID" value="MBX60831.1"/>
    <property type="molecule type" value="Transcribed_RNA"/>
</dbReference>
<evidence type="ECO:0000313" key="1">
    <source>
        <dbReference type="EMBL" id="MBX60831.1"/>
    </source>
</evidence>
<organism evidence="1">
    <name type="scientific">Rhizophora mucronata</name>
    <name type="common">Asiatic mangrove</name>
    <dbReference type="NCBI Taxonomy" id="61149"/>
    <lineage>
        <taxon>Eukaryota</taxon>
        <taxon>Viridiplantae</taxon>
        <taxon>Streptophyta</taxon>
        <taxon>Embryophyta</taxon>
        <taxon>Tracheophyta</taxon>
        <taxon>Spermatophyta</taxon>
        <taxon>Magnoliopsida</taxon>
        <taxon>eudicotyledons</taxon>
        <taxon>Gunneridae</taxon>
        <taxon>Pentapetalae</taxon>
        <taxon>rosids</taxon>
        <taxon>fabids</taxon>
        <taxon>Malpighiales</taxon>
        <taxon>Rhizophoraceae</taxon>
        <taxon>Rhizophora</taxon>
    </lineage>
</organism>
<reference evidence="1" key="1">
    <citation type="submission" date="2018-02" db="EMBL/GenBank/DDBJ databases">
        <title>Rhizophora mucronata_Transcriptome.</title>
        <authorList>
            <person name="Meera S.P."/>
            <person name="Sreeshan A."/>
            <person name="Augustine A."/>
        </authorList>
    </citation>
    <scope>NUCLEOTIDE SEQUENCE</scope>
    <source>
        <tissue evidence="1">Leaf</tissue>
    </source>
</reference>
<accession>A0A2P2Q1G2</accession>
<name>A0A2P2Q1G2_RHIMU</name>
<proteinExistence type="predicted"/>
<protein>
    <submittedName>
        <fullName evidence="1">Uncharacterized protein</fullName>
    </submittedName>
</protein>
<dbReference type="AlphaFoldDB" id="A0A2P2Q1G2"/>
<sequence length="48" mass="5629">MILDAWSAHCFAMNHSKIWWSSRSHLLFYSSTFLHFRRPCLLLGECGA</sequence>